<dbReference type="WBParaSite" id="nRc.2.0.1.t34805-RA">
    <property type="protein sequence ID" value="nRc.2.0.1.t34805-RA"/>
    <property type="gene ID" value="nRc.2.0.1.g34805"/>
</dbReference>
<proteinExistence type="predicted"/>
<name>A0A915K9G9_ROMCU</name>
<sequence>MLMWKMLTKTELALSDPMAPSFSMVLQSPCGVKPSLQFSKAMPAKSEKNDDKKNENDRRKRQKEN</sequence>
<reference evidence="3" key="1">
    <citation type="submission" date="2022-11" db="UniProtKB">
        <authorList>
            <consortium name="WormBaseParasite"/>
        </authorList>
    </citation>
    <scope>IDENTIFICATION</scope>
</reference>
<keyword evidence="2" id="KW-1185">Reference proteome</keyword>
<accession>A0A915K9G9</accession>
<feature type="region of interest" description="Disordered" evidence="1">
    <location>
        <begin position="34"/>
        <end position="65"/>
    </location>
</feature>
<evidence type="ECO:0000313" key="3">
    <source>
        <dbReference type="WBParaSite" id="nRc.2.0.1.t34805-RA"/>
    </source>
</evidence>
<evidence type="ECO:0000313" key="2">
    <source>
        <dbReference type="Proteomes" id="UP000887565"/>
    </source>
</evidence>
<feature type="compositionally biased region" description="Basic and acidic residues" evidence="1">
    <location>
        <begin position="45"/>
        <end position="65"/>
    </location>
</feature>
<dbReference type="Proteomes" id="UP000887565">
    <property type="component" value="Unplaced"/>
</dbReference>
<dbReference type="AlphaFoldDB" id="A0A915K9G9"/>
<protein>
    <submittedName>
        <fullName evidence="3">Uncharacterized protein</fullName>
    </submittedName>
</protein>
<organism evidence="2 3">
    <name type="scientific">Romanomermis culicivorax</name>
    <name type="common">Nematode worm</name>
    <dbReference type="NCBI Taxonomy" id="13658"/>
    <lineage>
        <taxon>Eukaryota</taxon>
        <taxon>Metazoa</taxon>
        <taxon>Ecdysozoa</taxon>
        <taxon>Nematoda</taxon>
        <taxon>Enoplea</taxon>
        <taxon>Dorylaimia</taxon>
        <taxon>Mermithida</taxon>
        <taxon>Mermithoidea</taxon>
        <taxon>Mermithidae</taxon>
        <taxon>Romanomermis</taxon>
    </lineage>
</organism>
<evidence type="ECO:0000256" key="1">
    <source>
        <dbReference type="SAM" id="MobiDB-lite"/>
    </source>
</evidence>